<dbReference type="Proteomes" id="UP001239445">
    <property type="component" value="Unassembled WGS sequence"/>
</dbReference>
<evidence type="ECO:0000256" key="2">
    <source>
        <dbReference type="ARBA" id="ARBA00022512"/>
    </source>
</evidence>
<keyword evidence="3" id="KW-0964">Secreted</keyword>
<evidence type="ECO:0000256" key="6">
    <source>
        <dbReference type="ARBA" id="ARBA00022771"/>
    </source>
</evidence>
<feature type="region of interest" description="Disordered" evidence="9">
    <location>
        <begin position="498"/>
        <end position="531"/>
    </location>
</feature>
<comment type="subcellular location">
    <subcellularLocation>
        <location evidence="1">Secreted</location>
        <location evidence="1">Cell wall</location>
    </subcellularLocation>
</comment>
<organism evidence="13 14">
    <name type="scientific">Echria macrotheca</name>
    <dbReference type="NCBI Taxonomy" id="438768"/>
    <lineage>
        <taxon>Eukaryota</taxon>
        <taxon>Fungi</taxon>
        <taxon>Dikarya</taxon>
        <taxon>Ascomycota</taxon>
        <taxon>Pezizomycotina</taxon>
        <taxon>Sordariomycetes</taxon>
        <taxon>Sordariomycetidae</taxon>
        <taxon>Sordariales</taxon>
        <taxon>Schizotheciaceae</taxon>
        <taxon>Echria</taxon>
    </lineage>
</organism>
<sequence>MRYQVFAVLAAVGSAVAQGVTEKISPKAAAPDGCKPAVDGKFEIAIVPLGAKTKRDSIQKRAPACSGQGILVSTLSDGTIKDALDRTGYIASNYQFQFDGPPQAGAIYTAGFSHCGNGSLALGDSAVFYQCKSGNFYNLYDRWWAAQCEPVQIMVLPCGEGAEVVGGLKTVGTSIVATTVVMPLSDGQPQVITTTQAIPLCQIGDGQVQGHTTPCAAITAVPTPVSSVAPVSQFSDGQIQVTPVAPGPGPAPPAVTGSVAVSVPAPSATGVNGTTFRSATAPAPPPSVVPTNAPPASGAGRFQAGSATALIVGLIGALWPWPPSFTLNFSASTIPSPPDHNFQPERVFDCQTAKMSEYWKSTPKYWCKHCAVFVRDTKLERANHEATGKHQGAIKRSLRDIHRNAEQKERDKERARREVDRLNGVVSKTTSSSSSGSKPTSGGAYGAPPVQKQMTEAERQRQLEQLAELGVNIPTELRGTMAMAGEWTVTNVRVVDEGSKQDVDDRQEGTNEARAMGVKRERERTEEEREQEEAIKGLFNKRRKWGVGSKRVEEADEELDKLLSGPLAKVAKKEEEVKKEEPQEDIPIKQEADEAEVPEEAKEPLPEIKNEPGEEAPGDDPLGGVAEVKDEAAVVFKKRKPKNIRQK</sequence>
<evidence type="ECO:0000256" key="3">
    <source>
        <dbReference type="ARBA" id="ARBA00022525"/>
    </source>
</evidence>
<feature type="compositionally biased region" description="Basic and acidic residues" evidence="9">
    <location>
        <begin position="498"/>
        <end position="511"/>
    </location>
</feature>
<feature type="compositionally biased region" description="Basic and acidic residues" evidence="9">
    <location>
        <begin position="571"/>
        <end position="592"/>
    </location>
</feature>
<evidence type="ECO:0000313" key="14">
    <source>
        <dbReference type="Proteomes" id="UP001239445"/>
    </source>
</evidence>
<reference evidence="13" key="1">
    <citation type="submission" date="2023-06" db="EMBL/GenBank/DDBJ databases">
        <title>Genome-scale phylogeny and comparative genomics of the fungal order Sordariales.</title>
        <authorList>
            <consortium name="Lawrence Berkeley National Laboratory"/>
            <person name="Hensen N."/>
            <person name="Bonometti L."/>
            <person name="Westerberg I."/>
            <person name="Brannstrom I.O."/>
            <person name="Guillou S."/>
            <person name="Cros-Aarteil S."/>
            <person name="Calhoun S."/>
            <person name="Haridas S."/>
            <person name="Kuo A."/>
            <person name="Mondo S."/>
            <person name="Pangilinan J."/>
            <person name="Riley R."/>
            <person name="Labutti K."/>
            <person name="Andreopoulos B."/>
            <person name="Lipzen A."/>
            <person name="Chen C."/>
            <person name="Yanf M."/>
            <person name="Daum C."/>
            <person name="Ng V."/>
            <person name="Clum A."/>
            <person name="Steindorff A."/>
            <person name="Ohm R."/>
            <person name="Martin F."/>
            <person name="Silar P."/>
            <person name="Natvig D."/>
            <person name="Lalanne C."/>
            <person name="Gautier V."/>
            <person name="Ament-Velasquez S.L."/>
            <person name="Kruys A."/>
            <person name="Hutchinson M.I."/>
            <person name="Powell A.J."/>
            <person name="Barry K."/>
            <person name="Miller A.N."/>
            <person name="Grigoriev I.V."/>
            <person name="Debuchy R."/>
            <person name="Gladieux P."/>
            <person name="Thoren M.H."/>
            <person name="Johannesson H."/>
        </authorList>
    </citation>
    <scope>NUCLEOTIDE SEQUENCE</scope>
    <source>
        <strain evidence="13">PSN4</strain>
    </source>
</reference>
<keyword evidence="4" id="KW-0479">Metal-binding</keyword>
<feature type="domain" description="Cell wall mannoprotein PIR1-like C-terminal" evidence="12">
    <location>
        <begin position="78"/>
        <end position="151"/>
    </location>
</feature>
<dbReference type="GO" id="GO:0031505">
    <property type="term" value="P:fungal-type cell wall organization"/>
    <property type="evidence" value="ECO:0007669"/>
    <property type="project" value="TreeGrafter"/>
</dbReference>
<keyword evidence="5 10" id="KW-0732">Signal</keyword>
<evidence type="ECO:0000259" key="11">
    <source>
        <dbReference type="Pfam" id="PF06220"/>
    </source>
</evidence>
<dbReference type="Pfam" id="PF06220">
    <property type="entry name" value="zf-U1"/>
    <property type="match status" value="1"/>
</dbReference>
<comment type="caution">
    <text evidence="13">The sequence shown here is derived from an EMBL/GenBank/DDBJ whole genome shotgun (WGS) entry which is preliminary data.</text>
</comment>
<evidence type="ECO:0000259" key="12">
    <source>
        <dbReference type="Pfam" id="PF22799"/>
    </source>
</evidence>
<dbReference type="PANTHER" id="PTHR47254:SF1">
    <property type="entry name" value="CELL WALL MANNOPROTEIN CIS3-RELATED"/>
    <property type="match status" value="1"/>
</dbReference>
<feature type="region of interest" description="Disordered" evidence="9">
    <location>
        <begin position="564"/>
        <end position="626"/>
    </location>
</feature>
<feature type="compositionally biased region" description="Basic and acidic residues" evidence="9">
    <location>
        <begin position="397"/>
        <end position="421"/>
    </location>
</feature>
<keyword evidence="6" id="KW-0863">Zinc-finger</keyword>
<evidence type="ECO:0000256" key="8">
    <source>
        <dbReference type="ARBA" id="ARBA00038219"/>
    </source>
</evidence>
<evidence type="ECO:0000256" key="10">
    <source>
        <dbReference type="SAM" id="SignalP"/>
    </source>
</evidence>
<dbReference type="GO" id="GO:0009277">
    <property type="term" value="C:fungal-type cell wall"/>
    <property type="evidence" value="ECO:0007669"/>
    <property type="project" value="TreeGrafter"/>
</dbReference>
<dbReference type="PANTHER" id="PTHR47254">
    <property type="entry name" value="CELL WALL MANNOPROTEIN CIS3-RELATED"/>
    <property type="match status" value="1"/>
</dbReference>
<feature type="domain" description="U1-C C2H2-type zinc finger" evidence="11">
    <location>
        <begin position="363"/>
        <end position="396"/>
    </location>
</feature>
<evidence type="ECO:0000256" key="7">
    <source>
        <dbReference type="ARBA" id="ARBA00022833"/>
    </source>
</evidence>
<dbReference type="EMBL" id="MU839828">
    <property type="protein sequence ID" value="KAK1759879.1"/>
    <property type="molecule type" value="Genomic_DNA"/>
</dbReference>
<dbReference type="InterPro" id="IPR036236">
    <property type="entry name" value="Znf_C2H2_sf"/>
</dbReference>
<name>A0AAJ0BKD4_9PEZI</name>
<dbReference type="InterPro" id="IPR054508">
    <property type="entry name" value="PIR1-like_C"/>
</dbReference>
<feature type="compositionally biased region" description="Low complexity" evidence="9">
    <location>
        <begin position="427"/>
        <end position="442"/>
    </location>
</feature>
<feature type="signal peptide" evidence="10">
    <location>
        <begin position="1"/>
        <end position="17"/>
    </location>
</feature>
<evidence type="ECO:0000256" key="4">
    <source>
        <dbReference type="ARBA" id="ARBA00022723"/>
    </source>
</evidence>
<keyword evidence="2" id="KW-0134">Cell wall</keyword>
<feature type="region of interest" description="Disordered" evidence="9">
    <location>
        <begin position="384"/>
        <end position="459"/>
    </location>
</feature>
<accession>A0AAJ0BKD4</accession>
<evidence type="ECO:0000256" key="5">
    <source>
        <dbReference type="ARBA" id="ARBA00022729"/>
    </source>
</evidence>
<feature type="compositionally biased region" description="Basic and acidic residues" evidence="9">
    <location>
        <begin position="599"/>
        <end position="612"/>
    </location>
</feature>
<keyword evidence="14" id="KW-1185">Reference proteome</keyword>
<dbReference type="SUPFAM" id="SSF57667">
    <property type="entry name" value="beta-beta-alpha zinc fingers"/>
    <property type="match status" value="1"/>
</dbReference>
<evidence type="ECO:0008006" key="15">
    <source>
        <dbReference type="Google" id="ProtNLM"/>
    </source>
</evidence>
<evidence type="ECO:0000256" key="1">
    <source>
        <dbReference type="ARBA" id="ARBA00004191"/>
    </source>
</evidence>
<protein>
    <recommendedName>
        <fullName evidence="15">U1-type domain-containing protein</fullName>
    </recommendedName>
</protein>
<dbReference type="InterPro" id="IPR013085">
    <property type="entry name" value="U1-CZ_Znf_C2H2"/>
</dbReference>
<evidence type="ECO:0000313" key="13">
    <source>
        <dbReference type="EMBL" id="KAK1759879.1"/>
    </source>
</evidence>
<feature type="chain" id="PRO_5042611976" description="U1-type domain-containing protein" evidence="10">
    <location>
        <begin position="18"/>
        <end position="647"/>
    </location>
</feature>
<dbReference type="InterPro" id="IPR051153">
    <property type="entry name" value="Yeast_CWMannoprotein_PIR"/>
</dbReference>
<dbReference type="GO" id="GO:0008270">
    <property type="term" value="F:zinc ion binding"/>
    <property type="evidence" value="ECO:0007669"/>
    <property type="project" value="UniProtKB-KW"/>
</dbReference>
<comment type="similarity">
    <text evidence="8">Belongs to the PIR protein family.</text>
</comment>
<dbReference type="Pfam" id="PF22799">
    <property type="entry name" value="PIR1-like_C"/>
    <property type="match status" value="1"/>
</dbReference>
<evidence type="ECO:0000256" key="9">
    <source>
        <dbReference type="SAM" id="MobiDB-lite"/>
    </source>
</evidence>
<feature type="compositionally biased region" description="Basic and acidic residues" evidence="9">
    <location>
        <begin position="518"/>
        <end position="531"/>
    </location>
</feature>
<dbReference type="AlphaFoldDB" id="A0AAJ0BKD4"/>
<gene>
    <name evidence="13" type="ORF">QBC47DRAFT_420724</name>
</gene>
<proteinExistence type="inferred from homology"/>
<dbReference type="GO" id="GO:0005199">
    <property type="term" value="F:structural constituent of cell wall"/>
    <property type="evidence" value="ECO:0007669"/>
    <property type="project" value="TreeGrafter"/>
</dbReference>
<keyword evidence="7" id="KW-0862">Zinc</keyword>